<dbReference type="EMBL" id="QKZL01000001">
    <property type="protein sequence ID" value="PZX19942.1"/>
    <property type="molecule type" value="Genomic_DNA"/>
</dbReference>
<evidence type="ECO:0000256" key="1">
    <source>
        <dbReference type="SAM" id="MobiDB-lite"/>
    </source>
</evidence>
<reference evidence="2 3" key="1">
    <citation type="submission" date="2018-06" db="EMBL/GenBank/DDBJ databases">
        <title>Genomic Encyclopedia of Archaeal and Bacterial Type Strains, Phase II (KMG-II): from individual species to whole genera.</title>
        <authorList>
            <person name="Goeker M."/>
        </authorList>
    </citation>
    <scope>NUCLEOTIDE SEQUENCE [LARGE SCALE GENOMIC DNA]</scope>
    <source>
        <strain evidence="2 3">DSM 22009</strain>
    </source>
</reference>
<dbReference type="Proteomes" id="UP000248916">
    <property type="component" value="Unassembled WGS sequence"/>
</dbReference>
<dbReference type="AlphaFoldDB" id="A0A2W7P9A6"/>
<dbReference type="RefSeq" id="WP_111535590.1">
    <property type="nucleotide sequence ID" value="NZ_QKZL01000001.1"/>
</dbReference>
<keyword evidence="3" id="KW-1185">Reference proteome</keyword>
<feature type="compositionally biased region" description="Basic and acidic residues" evidence="1">
    <location>
        <begin position="177"/>
        <end position="189"/>
    </location>
</feature>
<evidence type="ECO:0000313" key="3">
    <source>
        <dbReference type="Proteomes" id="UP000248916"/>
    </source>
</evidence>
<organism evidence="2 3">
    <name type="scientific">Palleronia aestuarii</name>
    <dbReference type="NCBI Taxonomy" id="568105"/>
    <lineage>
        <taxon>Bacteria</taxon>
        <taxon>Pseudomonadati</taxon>
        <taxon>Pseudomonadota</taxon>
        <taxon>Alphaproteobacteria</taxon>
        <taxon>Rhodobacterales</taxon>
        <taxon>Roseobacteraceae</taxon>
        <taxon>Palleronia</taxon>
    </lineage>
</organism>
<feature type="compositionally biased region" description="Low complexity" evidence="1">
    <location>
        <begin position="38"/>
        <end position="111"/>
    </location>
</feature>
<feature type="region of interest" description="Disordered" evidence="1">
    <location>
        <begin position="170"/>
        <end position="189"/>
    </location>
</feature>
<feature type="compositionally biased region" description="Polar residues" evidence="1">
    <location>
        <begin position="1"/>
        <end position="18"/>
    </location>
</feature>
<sequence length="189" mass="18724">MLTNILSGSIVSQTTKQTGDPAGTAPQQTTALLDTEAARSASTSVASPTPTPTPTSLTTVTSEPSEAETAAAASQDRQASESSTKAQAAIASAASDAPRRAAIGAPAPGDIMQSAGDGTEATRASAEAARSAAIRDTAIAGVTAASEIAVPDLVAKVEPAPEAGPVRRAYAEAGDAVEPRAERKADSRV</sequence>
<accession>A0A2W7P9A6</accession>
<name>A0A2W7P9A6_9RHOB</name>
<comment type="caution">
    <text evidence="2">The sequence shown here is derived from an EMBL/GenBank/DDBJ whole genome shotgun (WGS) entry which is preliminary data.</text>
</comment>
<protein>
    <submittedName>
        <fullName evidence="2">Uncharacterized protein</fullName>
    </submittedName>
</protein>
<proteinExistence type="predicted"/>
<feature type="region of interest" description="Disordered" evidence="1">
    <location>
        <begin position="1"/>
        <end position="124"/>
    </location>
</feature>
<evidence type="ECO:0000313" key="2">
    <source>
        <dbReference type="EMBL" id="PZX19942.1"/>
    </source>
</evidence>
<gene>
    <name evidence="2" type="ORF">LX81_00406</name>
</gene>